<keyword evidence="10" id="KW-1185">Reference proteome</keyword>
<proteinExistence type="inferred from homology"/>
<dbReference type="SUPFAM" id="SSF144091">
    <property type="entry name" value="Rhomboid-like"/>
    <property type="match status" value="1"/>
</dbReference>
<evidence type="ECO:0000256" key="5">
    <source>
        <dbReference type="ARBA" id="ARBA00022989"/>
    </source>
</evidence>
<organism evidence="9 10">
    <name type="scientific">Methylocystis hirsuta</name>
    <dbReference type="NCBI Taxonomy" id="369798"/>
    <lineage>
        <taxon>Bacteria</taxon>
        <taxon>Pseudomonadati</taxon>
        <taxon>Pseudomonadota</taxon>
        <taxon>Alphaproteobacteria</taxon>
        <taxon>Hyphomicrobiales</taxon>
        <taxon>Methylocystaceae</taxon>
        <taxon>Methylocystis</taxon>
    </lineage>
</organism>
<comment type="similarity">
    <text evidence="2">Belongs to the peptidase S54 family.</text>
</comment>
<keyword evidence="9" id="KW-0645">Protease</keyword>
<dbReference type="EMBL" id="QWDD01000001">
    <property type="protein sequence ID" value="RNJ50630.1"/>
    <property type="molecule type" value="Genomic_DNA"/>
</dbReference>
<dbReference type="RefSeq" id="WP_123176548.1">
    <property type="nucleotide sequence ID" value="NZ_QWDD01000001.1"/>
</dbReference>
<dbReference type="PANTHER" id="PTHR43731:SF14">
    <property type="entry name" value="PRESENILIN-ASSOCIATED RHOMBOID-LIKE PROTEIN, MITOCHONDRIAL"/>
    <property type="match status" value="1"/>
</dbReference>
<keyword evidence="3 7" id="KW-0812">Transmembrane</keyword>
<dbReference type="InterPro" id="IPR035952">
    <property type="entry name" value="Rhomboid-like_sf"/>
</dbReference>
<evidence type="ECO:0000256" key="1">
    <source>
        <dbReference type="ARBA" id="ARBA00004141"/>
    </source>
</evidence>
<comment type="subcellular location">
    <subcellularLocation>
        <location evidence="1">Membrane</location>
        <topology evidence="1">Multi-pass membrane protein</topology>
    </subcellularLocation>
</comment>
<dbReference type="GO" id="GO:0006508">
    <property type="term" value="P:proteolysis"/>
    <property type="evidence" value="ECO:0007669"/>
    <property type="project" value="UniProtKB-KW"/>
</dbReference>
<feature type="transmembrane region" description="Helical" evidence="7">
    <location>
        <begin position="121"/>
        <end position="143"/>
    </location>
</feature>
<keyword evidence="5 7" id="KW-1133">Transmembrane helix</keyword>
<keyword evidence="4" id="KW-0378">Hydrolase</keyword>
<feature type="domain" description="Peptidase S54 rhomboid" evidence="8">
    <location>
        <begin position="58"/>
        <end position="220"/>
    </location>
</feature>
<dbReference type="Pfam" id="PF01694">
    <property type="entry name" value="Rhomboid"/>
    <property type="match status" value="1"/>
</dbReference>
<keyword evidence="6 7" id="KW-0472">Membrane</keyword>
<evidence type="ECO:0000256" key="4">
    <source>
        <dbReference type="ARBA" id="ARBA00022801"/>
    </source>
</evidence>
<dbReference type="PANTHER" id="PTHR43731">
    <property type="entry name" value="RHOMBOID PROTEASE"/>
    <property type="match status" value="1"/>
</dbReference>
<accession>A0A3M9XUS3</accession>
<evidence type="ECO:0000256" key="2">
    <source>
        <dbReference type="ARBA" id="ARBA00009045"/>
    </source>
</evidence>
<evidence type="ECO:0000259" key="8">
    <source>
        <dbReference type="Pfam" id="PF01694"/>
    </source>
</evidence>
<feature type="transmembrane region" description="Helical" evidence="7">
    <location>
        <begin position="205"/>
        <end position="224"/>
    </location>
</feature>
<feature type="transmembrane region" description="Helical" evidence="7">
    <location>
        <begin position="178"/>
        <end position="199"/>
    </location>
</feature>
<comment type="caution">
    <text evidence="9">The sequence shown here is derived from an EMBL/GenBank/DDBJ whole genome shotgun (WGS) entry which is preliminary data.</text>
</comment>
<dbReference type="OrthoDB" id="9797190at2"/>
<dbReference type="InterPro" id="IPR050925">
    <property type="entry name" value="Rhomboid_protease_S54"/>
</dbReference>
<dbReference type="GO" id="GO:0016020">
    <property type="term" value="C:membrane"/>
    <property type="evidence" value="ECO:0007669"/>
    <property type="project" value="UniProtKB-SubCell"/>
</dbReference>
<reference evidence="9 10" key="1">
    <citation type="submission" date="2018-08" db="EMBL/GenBank/DDBJ databases">
        <title>Genome sequence of Methylocystis hirsuta CSC1, a methanotroph able to accumulate PHAs.</title>
        <authorList>
            <person name="Bordel S."/>
            <person name="Rodriguez E."/>
            <person name="Gancedo J."/>
            <person name="Munoz R."/>
        </authorList>
    </citation>
    <scope>NUCLEOTIDE SEQUENCE [LARGE SCALE GENOMIC DNA]</scope>
    <source>
        <strain evidence="9 10">CSC1</strain>
    </source>
</reference>
<evidence type="ECO:0000256" key="7">
    <source>
        <dbReference type="SAM" id="Phobius"/>
    </source>
</evidence>
<name>A0A3M9XUS3_9HYPH</name>
<evidence type="ECO:0000313" key="10">
    <source>
        <dbReference type="Proteomes" id="UP000268623"/>
    </source>
</evidence>
<dbReference type="InterPro" id="IPR022764">
    <property type="entry name" value="Peptidase_S54_rhomboid_dom"/>
</dbReference>
<dbReference type="GO" id="GO:0004252">
    <property type="term" value="F:serine-type endopeptidase activity"/>
    <property type="evidence" value="ECO:0007669"/>
    <property type="project" value="InterPro"/>
</dbReference>
<dbReference type="Proteomes" id="UP000268623">
    <property type="component" value="Unassembled WGS sequence"/>
</dbReference>
<evidence type="ECO:0000256" key="6">
    <source>
        <dbReference type="ARBA" id="ARBA00023136"/>
    </source>
</evidence>
<dbReference type="Gene3D" id="1.20.1540.10">
    <property type="entry name" value="Rhomboid-like"/>
    <property type="match status" value="1"/>
</dbReference>
<evidence type="ECO:0000313" key="9">
    <source>
        <dbReference type="EMBL" id="RNJ50630.1"/>
    </source>
</evidence>
<protein>
    <submittedName>
        <fullName evidence="9">Rhomboid family intramembrane serine protease</fullName>
    </submittedName>
</protein>
<evidence type="ECO:0000256" key="3">
    <source>
        <dbReference type="ARBA" id="ARBA00022692"/>
    </source>
</evidence>
<sequence length="235" mass="25467">MPASRERIFNLPTVTKTVIVALTATQLVVAYGPLEFSNWLLTTFAFIPARVTLEGGAEYATMLTYFFLHGDWTHLIVNALALAAFGTPVERRFGSARYLLFLAASAFAGALLFLALHPYEIAPVVGASGAISGTMGAIVRFAFTPGARLADNRGSPRTPYDEESHFTSLSQLPLNRQAMFFLVAWLAVNVLLGVFPQAVGVSSAIAWEAHVGGFLFGLLFFNFFDRAGRHALSSQ</sequence>
<feature type="transmembrane region" description="Helical" evidence="7">
    <location>
        <begin position="72"/>
        <end position="89"/>
    </location>
</feature>
<gene>
    <name evidence="9" type="ORF">D1O30_14620</name>
</gene>
<feature type="transmembrane region" description="Helical" evidence="7">
    <location>
        <begin position="96"/>
        <end position="115"/>
    </location>
</feature>
<dbReference type="AlphaFoldDB" id="A0A3M9XUS3"/>